<evidence type="ECO:0000313" key="2">
    <source>
        <dbReference type="Proteomes" id="UP000799754"/>
    </source>
</evidence>
<proteinExistence type="predicted"/>
<reference evidence="1" key="1">
    <citation type="journal article" date="2020" name="Stud. Mycol.">
        <title>101 Dothideomycetes genomes: a test case for predicting lifestyles and emergence of pathogens.</title>
        <authorList>
            <person name="Haridas S."/>
            <person name="Albert R."/>
            <person name="Binder M."/>
            <person name="Bloem J."/>
            <person name="Labutti K."/>
            <person name="Salamov A."/>
            <person name="Andreopoulos B."/>
            <person name="Baker S."/>
            <person name="Barry K."/>
            <person name="Bills G."/>
            <person name="Bluhm B."/>
            <person name="Cannon C."/>
            <person name="Castanera R."/>
            <person name="Culley D."/>
            <person name="Daum C."/>
            <person name="Ezra D."/>
            <person name="Gonzalez J."/>
            <person name="Henrissat B."/>
            <person name="Kuo A."/>
            <person name="Liang C."/>
            <person name="Lipzen A."/>
            <person name="Lutzoni F."/>
            <person name="Magnuson J."/>
            <person name="Mondo S."/>
            <person name="Nolan M."/>
            <person name="Ohm R."/>
            <person name="Pangilinan J."/>
            <person name="Park H.-J."/>
            <person name="Ramirez L."/>
            <person name="Alfaro M."/>
            <person name="Sun H."/>
            <person name="Tritt A."/>
            <person name="Yoshinaga Y."/>
            <person name="Zwiers L.-H."/>
            <person name="Turgeon B."/>
            <person name="Goodwin S."/>
            <person name="Spatafora J."/>
            <person name="Crous P."/>
            <person name="Grigoriev I."/>
        </authorList>
    </citation>
    <scope>NUCLEOTIDE SEQUENCE</scope>
    <source>
        <strain evidence="1">CBS 525.71</strain>
    </source>
</reference>
<comment type="caution">
    <text evidence="1">The sequence shown here is derived from an EMBL/GenBank/DDBJ whole genome shotgun (WGS) entry which is preliminary data.</text>
</comment>
<name>A0ACB6S4G1_9PLEO</name>
<gene>
    <name evidence="1" type="ORF">BU25DRAFT_420777</name>
</gene>
<keyword evidence="2" id="KW-1185">Reference proteome</keyword>
<protein>
    <submittedName>
        <fullName evidence="1">Uncharacterized protein</fullName>
    </submittedName>
</protein>
<organism evidence="1 2">
    <name type="scientific">Macroventuria anomochaeta</name>
    <dbReference type="NCBI Taxonomy" id="301207"/>
    <lineage>
        <taxon>Eukaryota</taxon>
        <taxon>Fungi</taxon>
        <taxon>Dikarya</taxon>
        <taxon>Ascomycota</taxon>
        <taxon>Pezizomycotina</taxon>
        <taxon>Dothideomycetes</taxon>
        <taxon>Pleosporomycetidae</taxon>
        <taxon>Pleosporales</taxon>
        <taxon>Pleosporineae</taxon>
        <taxon>Didymellaceae</taxon>
        <taxon>Macroventuria</taxon>
    </lineage>
</organism>
<dbReference type="Proteomes" id="UP000799754">
    <property type="component" value="Unassembled WGS sequence"/>
</dbReference>
<accession>A0ACB6S4G1</accession>
<dbReference type="EMBL" id="MU006712">
    <property type="protein sequence ID" value="KAF2628843.1"/>
    <property type="molecule type" value="Genomic_DNA"/>
</dbReference>
<sequence length="376" mass="43133">MGLPEVYCSVCGASFGNPYDSLVDDPNTAYLVQGHTNHDFEVSKTRPPDIRNADVTFQWLHDAQLFGIPSSLETSEELKPVVYADMPAYKRTDEHPAFFGDPYCHYGEGNVFHLGGRTYPTHYPINNGDILFAMHSNCANIIKRVFVAKQDGVIAKDGLPTLRAYYDKLRQQCPGYVDEWWNIYWPHEYYGACDYWGYDEWEYAKGCQKFLVDPLHDKNLTAFVLEVLKPAQPREEAPLLLSKTSNRRTSGLDSLPTEIIDQVVALLPTASALSLRLVSSTFATRIQLTQRFFREQLLGGNLVPYLWDLDVKACRDMQQGVPEGEDPDWYWDWRQLTRYLNDVASIVEHDPDSSGIPRGFWNRCRLWLTVVEAEVW</sequence>
<evidence type="ECO:0000313" key="1">
    <source>
        <dbReference type="EMBL" id="KAF2628843.1"/>
    </source>
</evidence>